<organism evidence="2">
    <name type="scientific">Caldithrix abyssi</name>
    <dbReference type="NCBI Taxonomy" id="187145"/>
    <lineage>
        <taxon>Bacteria</taxon>
        <taxon>Pseudomonadati</taxon>
        <taxon>Calditrichota</taxon>
        <taxon>Calditrichia</taxon>
        <taxon>Calditrichales</taxon>
        <taxon>Calditrichaceae</taxon>
        <taxon>Caldithrix</taxon>
    </lineage>
</organism>
<keyword evidence="1" id="KW-0732">Signal</keyword>
<dbReference type="EMBL" id="DRLD01000133">
    <property type="protein sequence ID" value="HED10015.1"/>
    <property type="molecule type" value="Genomic_DNA"/>
</dbReference>
<gene>
    <name evidence="2" type="ORF">ENJ10_04960</name>
</gene>
<feature type="chain" id="PRO_5031198346" evidence="1">
    <location>
        <begin position="22"/>
        <end position="400"/>
    </location>
</feature>
<evidence type="ECO:0000313" key="2">
    <source>
        <dbReference type="EMBL" id="HED10015.1"/>
    </source>
</evidence>
<dbReference type="AlphaFoldDB" id="A0A7V1LL63"/>
<sequence>MFRSLRILALTLLLALSGAYAQGTSIFTFLLVPPASGLNGQAGAYTALPTTDFLGAFFNPAQLGNFGREKNIAFQSYTRKTDWLAGLSLSDVTFDSRGLALGYNLESIFPDMPLSLGFAYYSGSLDLGTNIITDNNGTVIDRFDAREYYSAWAFGVGIDYVLRFNLGYTLKKATSDVFPEKRNADVYDIGAQAILPVMAMWDEPYTVFNGQKVSFDVALGLALVNNGDAVNASGSVVPERLAREARIGYAFTWGLDKQFEGFSIQTIKISWSSEARDELVQAGQYTAFPGNIDIWDNMILGKSSADITVHSGWSVTVLEMIRYQRGHYKGGGFPEFVKTGGLSLSSRGLVNGLSLLLELPALRTANDHFEVNYFYSWYTGGNEALNGTAFSGINLSIHGF</sequence>
<protein>
    <submittedName>
        <fullName evidence="2">Uncharacterized protein</fullName>
    </submittedName>
</protein>
<feature type="signal peptide" evidence="1">
    <location>
        <begin position="1"/>
        <end position="21"/>
    </location>
</feature>
<name>A0A7V1LL63_CALAY</name>
<evidence type="ECO:0000256" key="1">
    <source>
        <dbReference type="SAM" id="SignalP"/>
    </source>
</evidence>
<accession>A0A7V1LL63</accession>
<reference evidence="2" key="1">
    <citation type="journal article" date="2020" name="mSystems">
        <title>Genome- and Community-Level Interaction Insights into Carbon Utilization and Element Cycling Functions of Hydrothermarchaeota in Hydrothermal Sediment.</title>
        <authorList>
            <person name="Zhou Z."/>
            <person name="Liu Y."/>
            <person name="Xu W."/>
            <person name="Pan J."/>
            <person name="Luo Z.H."/>
            <person name="Li M."/>
        </authorList>
    </citation>
    <scope>NUCLEOTIDE SEQUENCE [LARGE SCALE GENOMIC DNA]</scope>
    <source>
        <strain evidence="2">HyVt-456</strain>
    </source>
</reference>
<comment type="caution">
    <text evidence="2">The sequence shown here is derived from an EMBL/GenBank/DDBJ whole genome shotgun (WGS) entry which is preliminary data.</text>
</comment>
<dbReference type="Proteomes" id="UP000886005">
    <property type="component" value="Unassembled WGS sequence"/>
</dbReference>
<proteinExistence type="predicted"/>